<comment type="similarity">
    <text evidence="5">Belongs to the CitG/MdcB family.</text>
</comment>
<evidence type="ECO:0000313" key="6">
    <source>
        <dbReference type="EMBL" id="SDY61819.1"/>
    </source>
</evidence>
<reference evidence="6 7" key="1">
    <citation type="submission" date="2016-10" db="EMBL/GenBank/DDBJ databases">
        <authorList>
            <person name="de Groot N.N."/>
        </authorList>
    </citation>
    <scope>NUCLEOTIDE SEQUENCE [LARGE SCALE GENOMIC DNA]</scope>
    <source>
        <strain evidence="6 7">DSM 21650</strain>
    </source>
</reference>
<sequence>MSINYGFCEYISEIAIKSMLLEVAATPKPGLVDRNNSGAHKDMDFYTFMESSASQVYTFYNCALEGLKFEGKENKELLNIIRPIGIEGENKMFNATRGINTHKGLIFSLGIIAAAAGLQHKETKKQKMDIDDICHKVKDIAEGIVSRELGKLDNKDSLTYGEILYKNHGIKGIRGEAESGFSTVRYHSLPIFRELMKGEGNLNDNLVQVIFHLMTITEDVNILGRHGVDALEYVKSKAKEVLALGGIFTEKGKKKILEVDKDFIYRNISPGGSADLLAVTLMLYLLENYS</sequence>
<dbReference type="GO" id="GO:0051191">
    <property type="term" value="P:prosthetic group biosynthetic process"/>
    <property type="evidence" value="ECO:0007669"/>
    <property type="project" value="TreeGrafter"/>
</dbReference>
<dbReference type="RefSeq" id="WP_244270450.1">
    <property type="nucleotide sequence ID" value="NZ_FNQE01000003.1"/>
</dbReference>
<evidence type="ECO:0000256" key="5">
    <source>
        <dbReference type="HAMAP-Rule" id="MF_00397"/>
    </source>
</evidence>
<name>A0A1H3LCC0_9FIRM</name>
<dbReference type="InterPro" id="IPR002736">
    <property type="entry name" value="CitG"/>
</dbReference>
<evidence type="ECO:0000256" key="2">
    <source>
        <dbReference type="ARBA" id="ARBA00022679"/>
    </source>
</evidence>
<dbReference type="Proteomes" id="UP000198625">
    <property type="component" value="Unassembled WGS sequence"/>
</dbReference>
<gene>
    <name evidence="5" type="primary">citG</name>
    <name evidence="6" type="ORF">SAMN05660462_00471</name>
</gene>
<dbReference type="PANTHER" id="PTHR30201">
    <property type="entry name" value="TRIPHOSPHORIBOSYL-DEPHOSPHO-COA SYNTHASE"/>
    <property type="match status" value="1"/>
</dbReference>
<dbReference type="NCBIfam" id="TIGR03125">
    <property type="entry name" value="citrate_citG"/>
    <property type="match status" value="1"/>
</dbReference>
<dbReference type="HAMAP" id="MF_00397">
    <property type="entry name" value="CitG"/>
    <property type="match status" value="1"/>
</dbReference>
<keyword evidence="4 5" id="KW-0067">ATP-binding</keyword>
<evidence type="ECO:0000313" key="7">
    <source>
        <dbReference type="Proteomes" id="UP000198625"/>
    </source>
</evidence>
<evidence type="ECO:0000256" key="4">
    <source>
        <dbReference type="ARBA" id="ARBA00022840"/>
    </source>
</evidence>
<dbReference type="Pfam" id="PF01874">
    <property type="entry name" value="CitG"/>
    <property type="match status" value="1"/>
</dbReference>
<dbReference type="Gene3D" id="1.10.4200.10">
    <property type="entry name" value="Triphosphoribosyl-dephospho-CoA protein"/>
    <property type="match status" value="1"/>
</dbReference>
<evidence type="ECO:0000256" key="3">
    <source>
        <dbReference type="ARBA" id="ARBA00022741"/>
    </source>
</evidence>
<dbReference type="AlphaFoldDB" id="A0A1H3LCC0"/>
<keyword evidence="2 5" id="KW-0808">Transferase</keyword>
<keyword evidence="3 5" id="KW-0547">Nucleotide-binding</keyword>
<dbReference type="InterPro" id="IPR017551">
    <property type="entry name" value="TriPribosyl-deP-CoA_syn_CitG"/>
</dbReference>
<accession>A0A1H3LCC0</accession>
<dbReference type="GO" id="GO:0005524">
    <property type="term" value="F:ATP binding"/>
    <property type="evidence" value="ECO:0007669"/>
    <property type="project" value="UniProtKB-KW"/>
</dbReference>
<organism evidence="6 7">
    <name type="scientific">Proteiniborus ethanoligenes</name>
    <dbReference type="NCBI Taxonomy" id="415015"/>
    <lineage>
        <taxon>Bacteria</taxon>
        <taxon>Bacillati</taxon>
        <taxon>Bacillota</taxon>
        <taxon>Clostridia</taxon>
        <taxon>Eubacteriales</taxon>
        <taxon>Proteiniborus</taxon>
    </lineage>
</organism>
<dbReference type="EMBL" id="FNQE01000003">
    <property type="protein sequence ID" value="SDY61819.1"/>
    <property type="molecule type" value="Genomic_DNA"/>
</dbReference>
<evidence type="ECO:0000256" key="1">
    <source>
        <dbReference type="ARBA" id="ARBA00001210"/>
    </source>
</evidence>
<protein>
    <recommendedName>
        <fullName evidence="5">Probable 2-(5''-triphosphoribosyl)-3'-dephosphocoenzyme-A synthase</fullName>
        <shortName evidence="5">2-(5''-triphosphoribosyl)-3'-dephospho-CoA synthase</shortName>
        <ecNumber evidence="5">2.4.2.52</ecNumber>
    </recommendedName>
</protein>
<dbReference type="EC" id="2.4.2.52" evidence="5"/>
<proteinExistence type="inferred from homology"/>
<dbReference type="GO" id="GO:0046917">
    <property type="term" value="F:triphosphoribosyl-dephospho-CoA synthase activity"/>
    <property type="evidence" value="ECO:0007669"/>
    <property type="project" value="UniProtKB-UniRule"/>
</dbReference>
<dbReference type="PANTHER" id="PTHR30201:SF2">
    <property type="entry name" value="2-(5''-TRIPHOSPHORIBOSYL)-3'-DEPHOSPHOCOENZYME-A SYNTHASE"/>
    <property type="match status" value="1"/>
</dbReference>
<dbReference type="STRING" id="415015.SAMN05660462_00471"/>
<keyword evidence="7" id="KW-1185">Reference proteome</keyword>
<comment type="catalytic activity">
    <reaction evidence="1 5">
        <text>3'-dephospho-CoA + ATP = 2'-(5''-triphospho-alpha-D-ribosyl)-3'-dephospho-CoA + adenine</text>
        <dbReference type="Rhea" id="RHEA:15117"/>
        <dbReference type="ChEBI" id="CHEBI:16708"/>
        <dbReference type="ChEBI" id="CHEBI:30616"/>
        <dbReference type="ChEBI" id="CHEBI:57328"/>
        <dbReference type="ChEBI" id="CHEBI:61378"/>
        <dbReference type="EC" id="2.4.2.52"/>
    </reaction>
</comment>